<dbReference type="EMBL" id="CP061799">
    <property type="protein sequence ID" value="QTA83474.1"/>
    <property type="molecule type" value="Genomic_DNA"/>
</dbReference>
<dbReference type="Proteomes" id="UP000663720">
    <property type="component" value="Chromosome"/>
</dbReference>
<dbReference type="AlphaFoldDB" id="A0A975GJG2"/>
<proteinExistence type="predicted"/>
<sequence length="49" mass="6028">MDTPPGYFYYSYQKRTAGNNSTRCYYQIQPEKYRFYSLFLELHKLNMIS</sequence>
<protein>
    <submittedName>
        <fullName evidence="1">Uncharacterized protein</fullName>
    </submittedName>
</protein>
<reference evidence="1" key="1">
    <citation type="journal article" date="2021" name="Microb. Physiol.">
        <title>Proteogenomic Insights into the Physiology of Marine, Sulfate-Reducing, Filamentous Desulfonema limicola and Desulfonema magnum.</title>
        <authorList>
            <person name="Schnaars V."/>
            <person name="Wohlbrand L."/>
            <person name="Scheve S."/>
            <person name="Hinrichs C."/>
            <person name="Reinhardt R."/>
            <person name="Rabus R."/>
        </authorList>
    </citation>
    <scope>NUCLEOTIDE SEQUENCE</scope>
    <source>
        <strain evidence="1">5ac10</strain>
    </source>
</reference>
<accession>A0A975GJG2</accession>
<gene>
    <name evidence="1" type="ORF">dnl_58840</name>
</gene>
<keyword evidence="2" id="KW-1185">Reference proteome</keyword>
<evidence type="ECO:0000313" key="1">
    <source>
        <dbReference type="EMBL" id="QTA83474.1"/>
    </source>
</evidence>
<name>A0A975GJG2_9BACT</name>
<dbReference type="KEGG" id="dli:dnl_58840"/>
<evidence type="ECO:0000313" key="2">
    <source>
        <dbReference type="Proteomes" id="UP000663720"/>
    </source>
</evidence>
<organism evidence="1 2">
    <name type="scientific">Desulfonema limicola</name>
    <dbReference type="NCBI Taxonomy" id="45656"/>
    <lineage>
        <taxon>Bacteria</taxon>
        <taxon>Pseudomonadati</taxon>
        <taxon>Thermodesulfobacteriota</taxon>
        <taxon>Desulfobacteria</taxon>
        <taxon>Desulfobacterales</taxon>
        <taxon>Desulfococcaceae</taxon>
        <taxon>Desulfonema</taxon>
    </lineage>
</organism>